<organism evidence="13">
    <name type="scientific">Ignisphaera aggregans</name>
    <dbReference type="NCBI Taxonomy" id="334771"/>
    <lineage>
        <taxon>Archaea</taxon>
        <taxon>Thermoproteota</taxon>
        <taxon>Thermoprotei</taxon>
        <taxon>Desulfurococcales</taxon>
        <taxon>Desulfurococcaceae</taxon>
        <taxon>Ignisphaera</taxon>
    </lineage>
</organism>
<evidence type="ECO:0000259" key="12">
    <source>
        <dbReference type="Pfam" id="PF00117"/>
    </source>
</evidence>
<feature type="active site" evidence="10 11">
    <location>
        <position position="184"/>
    </location>
</feature>
<dbReference type="PANTHER" id="PTHR42701">
    <property type="entry name" value="IMIDAZOLE GLYCEROL PHOSPHATE SYNTHASE SUBUNIT HISH"/>
    <property type="match status" value="1"/>
</dbReference>
<evidence type="ECO:0000256" key="1">
    <source>
        <dbReference type="ARBA" id="ARBA00005091"/>
    </source>
</evidence>
<name>A0A7J3QEV8_9CREN</name>
<comment type="pathway">
    <text evidence="1 10">Amino-acid biosynthesis; L-histidine biosynthesis; L-histidine from 5-phospho-alpha-D-ribose 1-diphosphate: step 5/9.</text>
</comment>
<dbReference type="NCBIfam" id="TIGR01855">
    <property type="entry name" value="IMP_synth_hisH"/>
    <property type="match status" value="1"/>
</dbReference>
<dbReference type="EC" id="3.5.1.2" evidence="10"/>
<evidence type="ECO:0000256" key="5">
    <source>
        <dbReference type="ARBA" id="ARBA00022962"/>
    </source>
</evidence>
<evidence type="ECO:0000256" key="9">
    <source>
        <dbReference type="ARBA" id="ARBA00049534"/>
    </source>
</evidence>
<comment type="caution">
    <text evidence="13">The sequence shown here is derived from an EMBL/GenBank/DDBJ whole genome shotgun (WGS) entry which is preliminary data.</text>
</comment>
<dbReference type="Gene3D" id="3.40.50.880">
    <property type="match status" value="1"/>
</dbReference>
<dbReference type="HAMAP" id="MF_00278">
    <property type="entry name" value="HisH"/>
    <property type="match status" value="1"/>
</dbReference>
<dbReference type="EC" id="4.3.2.10" evidence="10"/>
<dbReference type="InterPro" id="IPR017926">
    <property type="entry name" value="GATASE"/>
</dbReference>
<gene>
    <name evidence="10 13" type="primary">hisH</name>
    <name evidence="13" type="ORF">ENV02_01485</name>
</gene>
<dbReference type="GO" id="GO:0005737">
    <property type="term" value="C:cytoplasm"/>
    <property type="evidence" value="ECO:0007669"/>
    <property type="project" value="UniProtKB-SubCell"/>
</dbReference>
<dbReference type="GO" id="GO:0016829">
    <property type="term" value="F:lyase activity"/>
    <property type="evidence" value="ECO:0007669"/>
    <property type="project" value="UniProtKB-KW"/>
</dbReference>
<evidence type="ECO:0000256" key="3">
    <source>
        <dbReference type="ARBA" id="ARBA00022605"/>
    </source>
</evidence>
<evidence type="ECO:0000313" key="13">
    <source>
        <dbReference type="EMBL" id="HGV66472.1"/>
    </source>
</evidence>
<feature type="active site" evidence="10 11">
    <location>
        <position position="186"/>
    </location>
</feature>
<dbReference type="InterPro" id="IPR010139">
    <property type="entry name" value="Imidazole-glycPsynth_HisH"/>
</dbReference>
<sequence>MKAAIINYGVGNLFSISSALKRVGFDVDIKDDITRNWREYDLVILPGVGTFKAVAMYFNKRLEIFEDIKRSGMVFLGICVGMQIMFDYGLEGGFNKGLGWVKGYVDKLKTNLKLPHIGWDKVYITTSNNDVCSHFMEIDKSYMYFIHSYIVYPAKSEAVCMLSYYGEQFPALIIENNIVGTQFHPEKSSKSGVAFLKILAKWLKC</sequence>
<accession>A0A7J3QEV8</accession>
<dbReference type="GO" id="GO:0000105">
    <property type="term" value="P:L-histidine biosynthetic process"/>
    <property type="evidence" value="ECO:0007669"/>
    <property type="project" value="UniProtKB-UniRule"/>
</dbReference>
<dbReference type="AlphaFoldDB" id="A0A7J3QEV8"/>
<evidence type="ECO:0000256" key="4">
    <source>
        <dbReference type="ARBA" id="ARBA00022801"/>
    </source>
</evidence>
<keyword evidence="6 10" id="KW-0368">Histidine biosynthesis</keyword>
<comment type="function">
    <text evidence="10">IGPS catalyzes the conversion of PRFAR and glutamine to IGP, AICAR and glutamate. The HisH subunit catalyzes the hydrolysis of glutamine to glutamate and ammonia as part of the synthesis of IGP and AICAR. The resulting ammonia molecule is channeled to the active site of HisF.</text>
</comment>
<keyword evidence="3 10" id="KW-0028">Amino-acid biosynthesis</keyword>
<evidence type="ECO:0000256" key="10">
    <source>
        <dbReference type="HAMAP-Rule" id="MF_00278"/>
    </source>
</evidence>
<dbReference type="PIRSF" id="PIRSF000495">
    <property type="entry name" value="Amidotransf_hisH"/>
    <property type="match status" value="1"/>
</dbReference>
<evidence type="ECO:0000256" key="6">
    <source>
        <dbReference type="ARBA" id="ARBA00023102"/>
    </source>
</evidence>
<keyword evidence="10" id="KW-0963">Cytoplasm</keyword>
<dbReference type="InterPro" id="IPR029062">
    <property type="entry name" value="Class_I_gatase-like"/>
</dbReference>
<evidence type="ECO:0000256" key="7">
    <source>
        <dbReference type="ARBA" id="ARBA00023239"/>
    </source>
</evidence>
<comment type="catalytic activity">
    <reaction evidence="8 10">
        <text>5-[(5-phospho-1-deoxy-D-ribulos-1-ylimino)methylamino]-1-(5-phospho-beta-D-ribosyl)imidazole-4-carboxamide + L-glutamine = D-erythro-1-(imidazol-4-yl)glycerol 3-phosphate + 5-amino-1-(5-phospho-beta-D-ribosyl)imidazole-4-carboxamide + L-glutamate + H(+)</text>
        <dbReference type="Rhea" id="RHEA:24793"/>
        <dbReference type="ChEBI" id="CHEBI:15378"/>
        <dbReference type="ChEBI" id="CHEBI:29985"/>
        <dbReference type="ChEBI" id="CHEBI:58278"/>
        <dbReference type="ChEBI" id="CHEBI:58359"/>
        <dbReference type="ChEBI" id="CHEBI:58475"/>
        <dbReference type="ChEBI" id="CHEBI:58525"/>
        <dbReference type="EC" id="4.3.2.10"/>
    </reaction>
</comment>
<evidence type="ECO:0000256" key="8">
    <source>
        <dbReference type="ARBA" id="ARBA00047838"/>
    </source>
</evidence>
<dbReference type="UniPathway" id="UPA00031">
    <property type="reaction ID" value="UER00010"/>
</dbReference>
<dbReference type="SUPFAM" id="SSF52317">
    <property type="entry name" value="Class I glutamine amidotransferase-like"/>
    <property type="match status" value="1"/>
</dbReference>
<keyword evidence="7 10" id="KW-0456">Lyase</keyword>
<comment type="subunit">
    <text evidence="2 10">Heterodimer of HisH and HisF.</text>
</comment>
<dbReference type="EMBL" id="DTET01000077">
    <property type="protein sequence ID" value="HGV66472.1"/>
    <property type="molecule type" value="Genomic_DNA"/>
</dbReference>
<dbReference type="PROSITE" id="PS51273">
    <property type="entry name" value="GATASE_TYPE_1"/>
    <property type="match status" value="1"/>
</dbReference>
<dbReference type="GO" id="GO:0000107">
    <property type="term" value="F:imidazoleglycerol-phosphate synthase activity"/>
    <property type="evidence" value="ECO:0007669"/>
    <property type="project" value="UniProtKB-UniRule"/>
</dbReference>
<feature type="domain" description="Glutamine amidotransferase" evidence="12">
    <location>
        <begin position="5"/>
        <end position="191"/>
    </location>
</feature>
<evidence type="ECO:0000256" key="2">
    <source>
        <dbReference type="ARBA" id="ARBA00011152"/>
    </source>
</evidence>
<feature type="active site" description="Nucleophile" evidence="10 11">
    <location>
        <position position="79"/>
    </location>
</feature>
<proteinExistence type="inferred from homology"/>
<keyword evidence="4 10" id="KW-0378">Hydrolase</keyword>
<keyword evidence="5 10" id="KW-0315">Glutamine amidotransferase</keyword>
<dbReference type="PANTHER" id="PTHR42701:SF1">
    <property type="entry name" value="IMIDAZOLE GLYCEROL PHOSPHATE SYNTHASE SUBUNIT HISH"/>
    <property type="match status" value="1"/>
</dbReference>
<protein>
    <recommendedName>
        <fullName evidence="10">Imidazole glycerol phosphate synthase subunit HisH</fullName>
        <ecNumber evidence="10">4.3.2.10</ecNumber>
    </recommendedName>
    <alternativeName>
        <fullName evidence="10">IGP synthase glutaminase subunit</fullName>
        <ecNumber evidence="10">3.5.1.2</ecNumber>
    </alternativeName>
    <alternativeName>
        <fullName evidence="10">IGP synthase subunit HisH</fullName>
    </alternativeName>
    <alternativeName>
        <fullName evidence="10">ImGP synthase subunit HisH</fullName>
        <shortName evidence="10">IGPS subunit HisH</shortName>
    </alternativeName>
</protein>
<dbReference type="GO" id="GO:0004359">
    <property type="term" value="F:glutaminase activity"/>
    <property type="evidence" value="ECO:0007669"/>
    <property type="project" value="UniProtKB-EC"/>
</dbReference>
<comment type="subcellular location">
    <subcellularLocation>
        <location evidence="10">Cytoplasm</location>
    </subcellularLocation>
</comment>
<dbReference type="Pfam" id="PF00117">
    <property type="entry name" value="GATase"/>
    <property type="match status" value="1"/>
</dbReference>
<reference evidence="13" key="1">
    <citation type="journal article" date="2020" name="mSystems">
        <title>Genome- and Community-Level Interaction Insights into Carbon Utilization and Element Cycling Functions of Hydrothermarchaeota in Hydrothermal Sediment.</title>
        <authorList>
            <person name="Zhou Z."/>
            <person name="Liu Y."/>
            <person name="Xu W."/>
            <person name="Pan J."/>
            <person name="Luo Z.H."/>
            <person name="Li M."/>
        </authorList>
    </citation>
    <scope>NUCLEOTIDE SEQUENCE [LARGE SCALE GENOMIC DNA]</scope>
    <source>
        <strain evidence="13">SpSt-721</strain>
    </source>
</reference>
<comment type="catalytic activity">
    <reaction evidence="9 10">
        <text>L-glutamine + H2O = L-glutamate + NH4(+)</text>
        <dbReference type="Rhea" id="RHEA:15889"/>
        <dbReference type="ChEBI" id="CHEBI:15377"/>
        <dbReference type="ChEBI" id="CHEBI:28938"/>
        <dbReference type="ChEBI" id="CHEBI:29985"/>
        <dbReference type="ChEBI" id="CHEBI:58359"/>
        <dbReference type="EC" id="3.5.1.2"/>
    </reaction>
</comment>
<evidence type="ECO:0000256" key="11">
    <source>
        <dbReference type="PIRSR" id="PIRSR000495-1"/>
    </source>
</evidence>